<dbReference type="PANTHER" id="PTHR35564:SF4">
    <property type="entry name" value="CYTOPLASMIC PROTEIN"/>
    <property type="match status" value="1"/>
</dbReference>
<sequence length="372" mass="41065">MSQAQSLLQALAAEPWRYDFFHALRLVEAAHPRQPRLGTARRPQDEPVRLGQSPDLSFAPATLHAVRPATGQRPPRIDVRFLGLFGPNGPLPLHLTEYARERELHHGDETFARFADLFHHRLLLLFYRAWAQAQPAVGLDRPDDDRFAAFVGSLIGIGSPALRQRDAVHDHVKLHFAGVFTRQSRSAEGLAALLGGLLRRPVQVAQFAGAWMALQPAERSRIGRQRAGRPNPSARLGGGAVLGATVWDRQHHFTVHIGPLDHAGFAALLPGGHVLPAVVALVRQYVGDEFGWTLCLALQAEQIRPACLGRHGRLGWDSWLRQSDRSGQALLRLAPIEALRALRRRQHTENHRNAPAAAPVPPAAPIPHSLER</sequence>
<evidence type="ECO:0000313" key="2">
    <source>
        <dbReference type="EMBL" id="URI08893.1"/>
    </source>
</evidence>
<organism evidence="2 3">
    <name type="scientific">Aquincola tertiaricarbonis</name>
    <dbReference type="NCBI Taxonomy" id="391953"/>
    <lineage>
        <taxon>Bacteria</taxon>
        <taxon>Pseudomonadati</taxon>
        <taxon>Pseudomonadota</taxon>
        <taxon>Betaproteobacteria</taxon>
        <taxon>Burkholderiales</taxon>
        <taxon>Sphaerotilaceae</taxon>
        <taxon>Aquincola</taxon>
    </lineage>
</organism>
<evidence type="ECO:0000256" key="1">
    <source>
        <dbReference type="SAM" id="MobiDB-lite"/>
    </source>
</evidence>
<dbReference type="Proteomes" id="UP001056201">
    <property type="component" value="Chromosome 2"/>
</dbReference>
<feature type="region of interest" description="Disordered" evidence="1">
    <location>
        <begin position="346"/>
        <end position="372"/>
    </location>
</feature>
<gene>
    <name evidence="2" type="primary">tssG</name>
    <name evidence="2" type="ORF">MW290_25325</name>
</gene>
<dbReference type="InterPro" id="IPR010732">
    <property type="entry name" value="T6SS_TssG-like"/>
</dbReference>
<dbReference type="EMBL" id="CP097636">
    <property type="protein sequence ID" value="URI08893.1"/>
    <property type="molecule type" value="Genomic_DNA"/>
</dbReference>
<dbReference type="RefSeq" id="WP_250197111.1">
    <property type="nucleotide sequence ID" value="NZ_CP097636.1"/>
</dbReference>
<reference evidence="2" key="1">
    <citation type="submission" date="2022-05" db="EMBL/GenBank/DDBJ databases">
        <title>An RpoN-dependent PEP-CTERM gene is involved in floc formation of an Aquincola tertiaricarbonis strain.</title>
        <authorList>
            <person name="Qiu D."/>
            <person name="Xia M."/>
        </authorList>
    </citation>
    <scope>NUCLEOTIDE SEQUENCE</scope>
    <source>
        <strain evidence="2">RN12</strain>
    </source>
</reference>
<name>A0ABY4S7C4_AQUTE</name>
<dbReference type="PANTHER" id="PTHR35564">
    <property type="match status" value="1"/>
</dbReference>
<protein>
    <submittedName>
        <fullName evidence="2">Type VI secretion system baseplate subunit TssG</fullName>
    </submittedName>
</protein>
<dbReference type="NCBIfam" id="TIGR03347">
    <property type="entry name" value="VI_chp_1"/>
    <property type="match status" value="1"/>
</dbReference>
<proteinExistence type="predicted"/>
<dbReference type="Pfam" id="PF06996">
    <property type="entry name" value="T6SS_TssG"/>
    <property type="match status" value="1"/>
</dbReference>
<accession>A0ABY4S7C4</accession>
<evidence type="ECO:0000313" key="3">
    <source>
        <dbReference type="Proteomes" id="UP001056201"/>
    </source>
</evidence>
<keyword evidence="3" id="KW-1185">Reference proteome</keyword>